<dbReference type="InterPro" id="IPR018958">
    <property type="entry name" value="Knr4/Smi1-like_dom"/>
</dbReference>
<proteinExistence type="predicted"/>
<keyword evidence="3" id="KW-1185">Reference proteome</keyword>
<sequence>MNESVLPSSREIHEWVRKEEQRRQSVETADPTALAAELVGLENRLRIQRAPLGRLLRPGAPEEELQATFSWLGLTLPDELRVLYQWHDGTIVDFDEPEDPDMPGLWIFDRLRSAVLNYLDLVTFSEETGDLGDPDHMLSTWFPISYSDGRALLVECNVPPGQASHIYVYCHDDVTHCAATSLLSVVRLWNRMFDEGYFVYDPYTCEWLDRFSEIPVELRISGLVD</sequence>
<evidence type="ECO:0000259" key="1">
    <source>
        <dbReference type="SMART" id="SM00860"/>
    </source>
</evidence>
<dbReference type="AlphaFoldDB" id="A0LUL2"/>
<organism evidence="2 3">
    <name type="scientific">Acidothermus cellulolyticus (strain ATCC 43068 / DSM 8971 / 11B)</name>
    <dbReference type="NCBI Taxonomy" id="351607"/>
    <lineage>
        <taxon>Bacteria</taxon>
        <taxon>Bacillati</taxon>
        <taxon>Actinomycetota</taxon>
        <taxon>Actinomycetes</taxon>
        <taxon>Acidothermales</taxon>
        <taxon>Acidothermaceae</taxon>
        <taxon>Acidothermus</taxon>
    </lineage>
</organism>
<dbReference type="Pfam" id="PF09346">
    <property type="entry name" value="SMI1_KNR4"/>
    <property type="match status" value="1"/>
</dbReference>
<dbReference type="Proteomes" id="UP000008221">
    <property type="component" value="Chromosome"/>
</dbReference>
<name>A0LUL2_ACIC1</name>
<evidence type="ECO:0000313" key="2">
    <source>
        <dbReference type="EMBL" id="ABK53122.1"/>
    </source>
</evidence>
<reference evidence="2 3" key="1">
    <citation type="journal article" date="2009" name="Genome Res.">
        <title>Complete genome of the cellulolytic thermophile Acidothermus cellulolyticus 11B provides insights into its ecophysiological and evolutionary adaptations.</title>
        <authorList>
            <person name="Barabote R.D."/>
            <person name="Xie G."/>
            <person name="Leu D.H."/>
            <person name="Normand P."/>
            <person name="Necsulea A."/>
            <person name="Daubin V."/>
            <person name="Medigue C."/>
            <person name="Adney W.S."/>
            <person name="Xu X.C."/>
            <person name="Lapidus A."/>
            <person name="Parales R.E."/>
            <person name="Detter C."/>
            <person name="Pujic P."/>
            <person name="Bruce D."/>
            <person name="Lavire C."/>
            <person name="Challacombe J.F."/>
            <person name="Brettin T.S."/>
            <person name="Berry A.M."/>
        </authorList>
    </citation>
    <scope>NUCLEOTIDE SEQUENCE [LARGE SCALE GENOMIC DNA]</scope>
    <source>
        <strain evidence="3">ATCC 43068 / DSM 8971 / 11B</strain>
    </source>
</reference>
<gene>
    <name evidence="2" type="ordered locus">Acel_1350</name>
</gene>
<accession>A0LUL2</accession>
<dbReference type="InParanoid" id="A0LUL2"/>
<feature type="domain" description="Knr4/Smi1-like" evidence="1">
    <location>
        <begin position="59"/>
        <end position="195"/>
    </location>
</feature>
<dbReference type="InterPro" id="IPR037883">
    <property type="entry name" value="Knr4/Smi1-like_sf"/>
</dbReference>
<protein>
    <recommendedName>
        <fullName evidence="1">Knr4/Smi1-like domain-containing protein</fullName>
    </recommendedName>
</protein>
<evidence type="ECO:0000313" key="3">
    <source>
        <dbReference type="Proteomes" id="UP000008221"/>
    </source>
</evidence>
<dbReference type="OrthoDB" id="4759758at2"/>
<dbReference type="HOGENOM" id="CLU_1227746_0_0_11"/>
<dbReference type="RefSeq" id="WP_011720185.1">
    <property type="nucleotide sequence ID" value="NC_008578.1"/>
</dbReference>
<dbReference type="KEGG" id="ace:Acel_1350"/>
<dbReference type="STRING" id="351607.Acel_1350"/>
<dbReference type="SMART" id="SM00860">
    <property type="entry name" value="SMI1_KNR4"/>
    <property type="match status" value="1"/>
</dbReference>
<dbReference type="EMBL" id="CP000481">
    <property type="protein sequence ID" value="ABK53122.1"/>
    <property type="molecule type" value="Genomic_DNA"/>
</dbReference>
<dbReference type="eggNOG" id="ENOG502ZQXF">
    <property type="taxonomic scope" value="Bacteria"/>
</dbReference>
<dbReference type="SUPFAM" id="SSF160631">
    <property type="entry name" value="SMI1/KNR4-like"/>
    <property type="match status" value="1"/>
</dbReference>